<dbReference type="RefSeq" id="WP_094923653.1">
    <property type="nucleotide sequence ID" value="NZ_NPIA01000003.1"/>
</dbReference>
<evidence type="ECO:0000313" key="2">
    <source>
        <dbReference type="Proteomes" id="UP000217083"/>
    </source>
</evidence>
<name>A0A263BU08_9BACI</name>
<accession>A0A263BU08</accession>
<proteinExistence type="predicted"/>
<sequence>MSLFEDLRNKFIEIADGNYIVRVEGFLREKTRTQTKPIRWDLTIIDDVKGTLPTKFSHIETDGGFNILRRELKQLGYRPSSPEELEQALNDLKGKLVEIELLTDGEFRNIRFVRRIN</sequence>
<reference evidence="2" key="1">
    <citation type="submission" date="2017-08" db="EMBL/GenBank/DDBJ databases">
        <authorList>
            <person name="Huang Z."/>
        </authorList>
    </citation>
    <scope>NUCLEOTIDE SEQUENCE [LARGE SCALE GENOMIC DNA]</scope>
    <source>
        <strain evidence="2">SA5d-4</strain>
    </source>
</reference>
<gene>
    <name evidence="1" type="ORF">CIB95_06965</name>
</gene>
<organism evidence="1 2">
    <name type="scientific">Lottiidibacillus patelloidae</name>
    <dbReference type="NCBI Taxonomy" id="2670334"/>
    <lineage>
        <taxon>Bacteria</taxon>
        <taxon>Bacillati</taxon>
        <taxon>Bacillota</taxon>
        <taxon>Bacilli</taxon>
        <taxon>Bacillales</taxon>
        <taxon>Bacillaceae</taxon>
        <taxon>Lottiidibacillus</taxon>
    </lineage>
</organism>
<dbReference type="Proteomes" id="UP000217083">
    <property type="component" value="Unassembled WGS sequence"/>
</dbReference>
<dbReference type="AlphaFoldDB" id="A0A263BU08"/>
<dbReference type="EMBL" id="NPIA01000003">
    <property type="protein sequence ID" value="OZM57200.1"/>
    <property type="molecule type" value="Genomic_DNA"/>
</dbReference>
<reference evidence="1 2" key="2">
    <citation type="submission" date="2017-09" db="EMBL/GenBank/DDBJ databases">
        <title>Bacillus patelloidae sp. nov., isolated from the intestinal tract of a marine limpet.</title>
        <authorList>
            <person name="Liu R."/>
            <person name="Dong C."/>
            <person name="Shao Z."/>
        </authorList>
    </citation>
    <scope>NUCLEOTIDE SEQUENCE [LARGE SCALE GENOMIC DNA]</scope>
    <source>
        <strain evidence="1 2">SA5d-4</strain>
    </source>
</reference>
<protein>
    <submittedName>
        <fullName evidence="1">Uncharacterized protein</fullName>
    </submittedName>
</protein>
<evidence type="ECO:0000313" key="1">
    <source>
        <dbReference type="EMBL" id="OZM57200.1"/>
    </source>
</evidence>
<comment type="caution">
    <text evidence="1">The sequence shown here is derived from an EMBL/GenBank/DDBJ whole genome shotgun (WGS) entry which is preliminary data.</text>
</comment>
<keyword evidence="2" id="KW-1185">Reference proteome</keyword>